<dbReference type="NCBIfam" id="NF003745">
    <property type="entry name" value="PRK05342.1"/>
    <property type="match status" value="1"/>
</dbReference>
<dbReference type="InterPro" id="IPR004487">
    <property type="entry name" value="Clp_protease_ATP-bd_su_ClpX"/>
</dbReference>
<dbReference type="SUPFAM" id="SSF52540">
    <property type="entry name" value="P-loop containing nucleoside triphosphate hydrolases"/>
    <property type="match status" value="1"/>
</dbReference>
<evidence type="ECO:0000256" key="2">
    <source>
        <dbReference type="ARBA" id="ARBA00022741"/>
    </source>
</evidence>
<dbReference type="InterPro" id="IPR010603">
    <property type="entry name" value="Znf_CppX_C4"/>
</dbReference>
<keyword evidence="3 6" id="KW-0862">Zinc</keyword>
<dbReference type="GO" id="GO:0006508">
    <property type="term" value="P:proteolysis"/>
    <property type="evidence" value="ECO:0007669"/>
    <property type="project" value="UniProtKB-KW"/>
</dbReference>
<dbReference type="InterPro" id="IPR050052">
    <property type="entry name" value="ATP-dep_Clp_protease_ClpX"/>
</dbReference>
<organism evidence="9 10">
    <name type="scientific">Jeotgalibacillus terrae</name>
    <dbReference type="NCBI Taxonomy" id="587735"/>
    <lineage>
        <taxon>Bacteria</taxon>
        <taxon>Bacillati</taxon>
        <taxon>Bacillota</taxon>
        <taxon>Bacilli</taxon>
        <taxon>Bacillales</taxon>
        <taxon>Caryophanaceae</taxon>
        <taxon>Jeotgalibacillus</taxon>
    </lineage>
</organism>
<evidence type="ECO:0000256" key="3">
    <source>
        <dbReference type="ARBA" id="ARBA00022833"/>
    </source>
</evidence>
<sequence length="423" mass="46893">MFKFNDEKGQLKCSFCGKTQEQVRKLVAGPGVYICDECIELCTEIVEEELGTEEEVEFKDVPKPKEILSILGDYVIGQERAKKSLSVAVYNHYKRIKSNSKVDDVELSKSNICLIGPTGSGKTLLAQTLARILNVPFAIADATSLTEAGYVGEDVENILLKLIQAADYDVERAEKGIIYIDEIDKVARKSENPSITRDVSGEGVQQALLKILEGTTASVPPQGGRKHPHQEFIQIDTTNILFIVGGAFDGVDQIIKRRLGQKVIGFGSGESKGDLTERELLAKLVPEDLLKFGLIPEFIGRLPVTATLETLDEEALISILTQPKNALVKQYQKMLELDDVELEFEEEALREISKKAIERKTGARGLRSIIENLMLDVMFDLPSREEIKKCIITPGAVDQTERPVLLREDGSEINLDDEEKTSA</sequence>
<feature type="binding site" evidence="6 7">
    <location>
        <position position="35"/>
    </location>
    <ligand>
        <name>Zn(2+)</name>
        <dbReference type="ChEBI" id="CHEBI:29105"/>
    </ligand>
</feature>
<evidence type="ECO:0000313" key="10">
    <source>
        <dbReference type="Proteomes" id="UP001597561"/>
    </source>
</evidence>
<dbReference type="Pfam" id="PF06689">
    <property type="entry name" value="zf-C4_ClpX"/>
    <property type="match status" value="1"/>
</dbReference>
<dbReference type="PANTHER" id="PTHR48102">
    <property type="entry name" value="ATP-DEPENDENT CLP PROTEASE ATP-BINDING SUBUNIT CLPX-LIKE, MITOCHONDRIAL-RELATED"/>
    <property type="match status" value="1"/>
</dbReference>
<dbReference type="NCBIfam" id="TIGR00382">
    <property type="entry name" value="clpX"/>
    <property type="match status" value="1"/>
</dbReference>
<dbReference type="Gene3D" id="1.10.8.60">
    <property type="match status" value="1"/>
</dbReference>
<feature type="binding site" evidence="6 7">
    <location>
        <position position="13"/>
    </location>
    <ligand>
        <name>Zn(2+)</name>
        <dbReference type="ChEBI" id="CHEBI:29105"/>
    </ligand>
</feature>
<comment type="similarity">
    <text evidence="6 7">Belongs to the ClpX chaperone family.</text>
</comment>
<gene>
    <name evidence="6 9" type="primary">clpX</name>
    <name evidence="9" type="ORF">ACFS5P_11730</name>
</gene>
<dbReference type="Proteomes" id="UP001597561">
    <property type="component" value="Unassembled WGS sequence"/>
</dbReference>
<keyword evidence="10" id="KW-1185">Reference proteome</keyword>
<dbReference type="HAMAP" id="MF_00175">
    <property type="entry name" value="ClpX"/>
    <property type="match status" value="1"/>
</dbReference>
<protein>
    <recommendedName>
        <fullName evidence="6">ATP-dependent Clp protease ATP-binding subunit ClpX</fullName>
    </recommendedName>
</protein>
<comment type="subunit">
    <text evidence="6">Component of the ClpX-ClpP complex. Forms a hexameric ring that, in the presence of ATP, binds to fourteen ClpP subunits assembled into a disk-like structure with a central cavity, resembling the structure of eukaryotic proteasomes.</text>
</comment>
<dbReference type="Gene3D" id="6.20.220.10">
    <property type="entry name" value="ClpX chaperone, C4-type zinc finger domain"/>
    <property type="match status" value="1"/>
</dbReference>
<keyword evidence="4 6" id="KW-0067">ATP-binding</keyword>
<comment type="function">
    <text evidence="6">ATP-dependent specificity component of the Clp protease. It directs the protease to specific substrates. Can perform chaperone functions in the absence of ClpP.</text>
</comment>
<dbReference type="InterPro" id="IPR059188">
    <property type="entry name" value="Znf_CLPX-like"/>
</dbReference>
<keyword evidence="9" id="KW-0378">Hydrolase</keyword>
<keyword evidence="1 6" id="KW-0479">Metal-binding</keyword>
<dbReference type="InterPro" id="IPR027417">
    <property type="entry name" value="P-loop_NTPase"/>
</dbReference>
<evidence type="ECO:0000259" key="8">
    <source>
        <dbReference type="PROSITE" id="PS51902"/>
    </source>
</evidence>
<evidence type="ECO:0000256" key="4">
    <source>
        <dbReference type="ARBA" id="ARBA00022840"/>
    </source>
</evidence>
<dbReference type="Pfam" id="PF07724">
    <property type="entry name" value="AAA_2"/>
    <property type="match status" value="1"/>
</dbReference>
<dbReference type="EMBL" id="JBHUPG010000022">
    <property type="protein sequence ID" value="MFD2912546.1"/>
    <property type="molecule type" value="Genomic_DNA"/>
</dbReference>
<dbReference type="InterPro" id="IPR003593">
    <property type="entry name" value="AAA+_ATPase"/>
</dbReference>
<dbReference type="SUPFAM" id="SSF57716">
    <property type="entry name" value="Glucocorticoid receptor-like (DNA-binding domain)"/>
    <property type="match status" value="1"/>
</dbReference>
<name>A0ABW5ZKF7_9BACL</name>
<dbReference type="CDD" id="cd19497">
    <property type="entry name" value="RecA-like_ClpX"/>
    <property type="match status" value="1"/>
</dbReference>
<dbReference type="RefSeq" id="WP_204729026.1">
    <property type="nucleotide sequence ID" value="NZ_JAFBDK010000006.1"/>
</dbReference>
<dbReference type="InterPro" id="IPR003959">
    <property type="entry name" value="ATPase_AAA_core"/>
</dbReference>
<dbReference type="GO" id="GO:0004252">
    <property type="term" value="F:serine-type endopeptidase activity"/>
    <property type="evidence" value="ECO:0007669"/>
    <property type="project" value="UniProtKB-EC"/>
</dbReference>
<dbReference type="SMART" id="SM00994">
    <property type="entry name" value="zf-C4_ClpX"/>
    <property type="match status" value="1"/>
</dbReference>
<dbReference type="Gene3D" id="3.40.50.300">
    <property type="entry name" value="P-loop containing nucleotide triphosphate hydrolases"/>
    <property type="match status" value="1"/>
</dbReference>
<feature type="domain" description="ClpX-type ZB" evidence="8">
    <location>
        <begin position="1"/>
        <end position="54"/>
    </location>
</feature>
<keyword evidence="5 6" id="KW-0143">Chaperone</keyword>
<evidence type="ECO:0000313" key="9">
    <source>
        <dbReference type="EMBL" id="MFD2912546.1"/>
    </source>
</evidence>
<dbReference type="PROSITE" id="PS51902">
    <property type="entry name" value="CLPX_ZB"/>
    <property type="match status" value="1"/>
</dbReference>
<evidence type="ECO:0000256" key="6">
    <source>
        <dbReference type="HAMAP-Rule" id="MF_00175"/>
    </source>
</evidence>
<dbReference type="SMART" id="SM00382">
    <property type="entry name" value="AAA"/>
    <property type="match status" value="1"/>
</dbReference>
<comment type="caution">
    <text evidence="9">The sequence shown here is derived from an EMBL/GenBank/DDBJ whole genome shotgun (WGS) entry which is preliminary data.</text>
</comment>
<reference evidence="10" key="1">
    <citation type="journal article" date="2019" name="Int. J. Syst. Evol. Microbiol.">
        <title>The Global Catalogue of Microorganisms (GCM) 10K type strain sequencing project: providing services to taxonomists for standard genome sequencing and annotation.</title>
        <authorList>
            <consortium name="The Broad Institute Genomics Platform"/>
            <consortium name="The Broad Institute Genome Sequencing Center for Infectious Disease"/>
            <person name="Wu L."/>
            <person name="Ma J."/>
        </authorList>
    </citation>
    <scope>NUCLEOTIDE SEQUENCE [LARGE SCALE GENOMIC DNA]</scope>
    <source>
        <strain evidence="10">KCTC 13528</strain>
    </source>
</reference>
<dbReference type="PANTHER" id="PTHR48102:SF7">
    <property type="entry name" value="ATP-DEPENDENT CLP PROTEASE ATP-BINDING SUBUNIT CLPX-LIKE, MITOCHONDRIAL"/>
    <property type="match status" value="1"/>
</dbReference>
<evidence type="ECO:0000256" key="1">
    <source>
        <dbReference type="ARBA" id="ARBA00022723"/>
    </source>
</evidence>
<dbReference type="GO" id="GO:0005524">
    <property type="term" value="F:ATP binding"/>
    <property type="evidence" value="ECO:0007669"/>
    <property type="project" value="UniProtKB-KW"/>
</dbReference>
<keyword evidence="2 6" id="KW-0547">Nucleotide-binding</keyword>
<dbReference type="SMART" id="SM01086">
    <property type="entry name" value="ClpB_D2-small"/>
    <property type="match status" value="1"/>
</dbReference>
<proteinExistence type="inferred from homology"/>
<keyword evidence="9" id="KW-0645">Protease</keyword>
<dbReference type="InterPro" id="IPR046425">
    <property type="entry name" value="ClpX_bact"/>
</dbReference>
<evidence type="ECO:0000256" key="7">
    <source>
        <dbReference type="PROSITE-ProRule" id="PRU01250"/>
    </source>
</evidence>
<accession>A0ABW5ZKF7</accession>
<dbReference type="Pfam" id="PF10431">
    <property type="entry name" value="ClpB_D2-small"/>
    <property type="match status" value="1"/>
</dbReference>
<evidence type="ECO:0000256" key="5">
    <source>
        <dbReference type="ARBA" id="ARBA00023186"/>
    </source>
</evidence>
<dbReference type="InterPro" id="IPR019489">
    <property type="entry name" value="Clp_ATPase_C"/>
</dbReference>
<dbReference type="InterPro" id="IPR038366">
    <property type="entry name" value="Znf_CppX_C4_sf"/>
</dbReference>
<feature type="binding site" evidence="6 7">
    <location>
        <position position="16"/>
    </location>
    <ligand>
        <name>Zn(2+)</name>
        <dbReference type="ChEBI" id="CHEBI:29105"/>
    </ligand>
</feature>
<feature type="binding site" evidence="6 7">
    <location>
        <position position="38"/>
    </location>
    <ligand>
        <name>Zn(2+)</name>
        <dbReference type="ChEBI" id="CHEBI:29105"/>
    </ligand>
</feature>
<feature type="binding site" evidence="6">
    <location>
        <begin position="117"/>
        <end position="124"/>
    </location>
    <ligand>
        <name>ATP</name>
        <dbReference type="ChEBI" id="CHEBI:30616"/>
    </ligand>
</feature>